<dbReference type="GO" id="GO:0005506">
    <property type="term" value="F:iron ion binding"/>
    <property type="evidence" value="ECO:0007669"/>
    <property type="project" value="InterPro"/>
</dbReference>
<feature type="domain" description="Cytochrome c" evidence="8">
    <location>
        <begin position="19"/>
        <end position="102"/>
    </location>
</feature>
<keyword evidence="1" id="KW-0813">Transport</keyword>
<dbReference type="InterPro" id="IPR002324">
    <property type="entry name" value="Cyt_c_ID"/>
</dbReference>
<keyword evidence="5 6" id="KW-0408">Iron</keyword>
<feature type="binding site" description="covalent" evidence="6">
    <location>
        <position position="81"/>
    </location>
    <ligand>
        <name>heme c</name>
        <dbReference type="ChEBI" id="CHEBI:61717"/>
    </ligand>
</feature>
<dbReference type="Gene3D" id="1.10.760.10">
    <property type="entry name" value="Cytochrome c-like domain"/>
    <property type="match status" value="1"/>
</dbReference>
<feature type="chain" id="PRO_5013100431" evidence="7">
    <location>
        <begin position="22"/>
        <end position="102"/>
    </location>
</feature>
<dbReference type="Proteomes" id="UP000197424">
    <property type="component" value="Chromosome"/>
</dbReference>
<dbReference type="GO" id="GO:0020037">
    <property type="term" value="F:heme binding"/>
    <property type="evidence" value="ECO:0007669"/>
    <property type="project" value="InterPro"/>
</dbReference>
<dbReference type="OrthoDB" id="9814063at2"/>
<evidence type="ECO:0000256" key="2">
    <source>
        <dbReference type="ARBA" id="ARBA00022617"/>
    </source>
</evidence>
<feature type="signal peptide" evidence="7">
    <location>
        <begin position="1"/>
        <end position="21"/>
    </location>
</feature>
<comment type="PTM">
    <text evidence="6">Binds 1 heme c group covalently per subunit.</text>
</comment>
<keyword evidence="2 6" id="KW-0349">Heme</keyword>
<feature type="binding site" description="covalent" evidence="6">
    <location>
        <position position="33"/>
    </location>
    <ligand>
        <name>heme c</name>
        <dbReference type="ChEBI" id="CHEBI:61717"/>
    </ligand>
</feature>
<evidence type="ECO:0000256" key="6">
    <source>
        <dbReference type="PIRSR" id="PIRSR602324-1"/>
    </source>
</evidence>
<proteinExistence type="predicted"/>
<name>A0A248LJ13_9NEIS</name>
<evidence type="ECO:0000313" key="10">
    <source>
        <dbReference type="Proteomes" id="UP000197424"/>
    </source>
</evidence>
<dbReference type="InterPro" id="IPR036909">
    <property type="entry name" value="Cyt_c-like_dom_sf"/>
</dbReference>
<reference evidence="10" key="1">
    <citation type="submission" date="2017-06" db="EMBL/GenBank/DDBJ databases">
        <title>Whole genome sequence of Laribacter hongkongensis LHGZ1.</title>
        <authorList>
            <person name="Chen D."/>
            <person name="Wu H."/>
            <person name="Chen J."/>
        </authorList>
    </citation>
    <scope>NUCLEOTIDE SEQUENCE [LARGE SCALE GENOMIC DNA]</scope>
    <source>
        <strain evidence="10">LHGZ1</strain>
    </source>
</reference>
<dbReference type="EMBL" id="CP022115">
    <property type="protein sequence ID" value="ASJ24356.1"/>
    <property type="molecule type" value="Genomic_DNA"/>
</dbReference>
<dbReference type="InterPro" id="IPR009056">
    <property type="entry name" value="Cyt_c-like_dom"/>
</dbReference>
<sequence length="102" mass="11134">MQAWLMMFSVAVVFVSVQACASTPEELLKKHNCLACHAVETKMVGPSYKQVAAKYKGQDVVARLMDKVTKGGSGNFGPVPMSPNPLVPDADLKVMLRWILAR</sequence>
<accession>A0A248LJ13</accession>
<feature type="binding site" description="covalent" evidence="6">
    <location>
        <position position="37"/>
    </location>
    <ligand>
        <name>heme c</name>
        <dbReference type="ChEBI" id="CHEBI:61717"/>
    </ligand>
</feature>
<dbReference type="PROSITE" id="PS51007">
    <property type="entry name" value="CYTC"/>
    <property type="match status" value="1"/>
</dbReference>
<dbReference type="SUPFAM" id="SSF46626">
    <property type="entry name" value="Cytochrome c"/>
    <property type="match status" value="1"/>
</dbReference>
<dbReference type="AlphaFoldDB" id="A0A248LJ13"/>
<evidence type="ECO:0000256" key="1">
    <source>
        <dbReference type="ARBA" id="ARBA00022448"/>
    </source>
</evidence>
<dbReference type="GO" id="GO:0009055">
    <property type="term" value="F:electron transfer activity"/>
    <property type="evidence" value="ECO:0007669"/>
    <property type="project" value="InterPro"/>
</dbReference>
<dbReference type="RefSeq" id="WP_088860691.1">
    <property type="nucleotide sequence ID" value="NZ_CP022115.1"/>
</dbReference>
<organism evidence="9 10">
    <name type="scientific">Laribacter hongkongensis</name>
    <dbReference type="NCBI Taxonomy" id="168471"/>
    <lineage>
        <taxon>Bacteria</taxon>
        <taxon>Pseudomonadati</taxon>
        <taxon>Pseudomonadota</taxon>
        <taxon>Betaproteobacteria</taxon>
        <taxon>Neisseriales</taxon>
        <taxon>Aquaspirillaceae</taxon>
        <taxon>Laribacter</taxon>
    </lineage>
</organism>
<evidence type="ECO:0000256" key="5">
    <source>
        <dbReference type="ARBA" id="ARBA00023004"/>
    </source>
</evidence>
<dbReference type="PRINTS" id="PR00606">
    <property type="entry name" value="CYTCHROMECID"/>
</dbReference>
<dbReference type="Pfam" id="PF00034">
    <property type="entry name" value="Cytochrom_C"/>
    <property type="match status" value="1"/>
</dbReference>
<keyword evidence="3 6" id="KW-0479">Metal-binding</keyword>
<evidence type="ECO:0000313" key="9">
    <source>
        <dbReference type="EMBL" id="ASJ24356.1"/>
    </source>
</evidence>
<evidence type="ECO:0000256" key="3">
    <source>
        <dbReference type="ARBA" id="ARBA00022723"/>
    </source>
</evidence>
<gene>
    <name evidence="9" type="primary">nirM</name>
    <name evidence="9" type="ORF">LHGZ1_1525</name>
</gene>
<protein>
    <submittedName>
        <fullName evidence="9">Cytochrome c class I NirM</fullName>
    </submittedName>
</protein>
<evidence type="ECO:0000256" key="7">
    <source>
        <dbReference type="SAM" id="SignalP"/>
    </source>
</evidence>
<evidence type="ECO:0000256" key="4">
    <source>
        <dbReference type="ARBA" id="ARBA00022982"/>
    </source>
</evidence>
<keyword evidence="7" id="KW-0732">Signal</keyword>
<evidence type="ECO:0000259" key="8">
    <source>
        <dbReference type="PROSITE" id="PS51007"/>
    </source>
</evidence>
<keyword evidence="4" id="KW-0249">Electron transport</keyword>